<organism evidence="3 4">
    <name type="scientific">Lutzomyia longipalpis</name>
    <name type="common">Sand fly</name>
    <dbReference type="NCBI Taxonomy" id="7200"/>
    <lineage>
        <taxon>Eukaryota</taxon>
        <taxon>Metazoa</taxon>
        <taxon>Ecdysozoa</taxon>
        <taxon>Arthropoda</taxon>
        <taxon>Hexapoda</taxon>
        <taxon>Insecta</taxon>
        <taxon>Pterygota</taxon>
        <taxon>Neoptera</taxon>
        <taxon>Endopterygota</taxon>
        <taxon>Diptera</taxon>
        <taxon>Nematocera</taxon>
        <taxon>Psychodoidea</taxon>
        <taxon>Psychodidae</taxon>
        <taxon>Lutzomyia</taxon>
        <taxon>Lutzomyia</taxon>
    </lineage>
</organism>
<evidence type="ECO:0000313" key="4">
    <source>
        <dbReference type="Proteomes" id="UP000092461"/>
    </source>
</evidence>
<dbReference type="Proteomes" id="UP000092461">
    <property type="component" value="Unassembled WGS sequence"/>
</dbReference>
<evidence type="ECO:0000256" key="1">
    <source>
        <dbReference type="ARBA" id="ARBA00009431"/>
    </source>
</evidence>
<dbReference type="GO" id="GO:0004185">
    <property type="term" value="F:serine-type carboxypeptidase activity"/>
    <property type="evidence" value="ECO:0007669"/>
    <property type="project" value="InterPro"/>
</dbReference>
<sequence>MNTQVRKALNVPKKYVWGSQRQSVFAALSGDFLKPAVDTVERLLNETDVMVAVVTGQLDLIVATPGTLRWVERLNWSGKQSFQNSDRKAIVVNSIHEGYAKKYDNLSLYWILRAGHMVPRDNPGAMTHILRSVTQIP</sequence>
<dbReference type="EnsemblMetazoa" id="LLOJ003780-RA">
    <property type="protein sequence ID" value="LLOJ003780-PA"/>
    <property type="gene ID" value="LLOJ003780"/>
</dbReference>
<name>A0A1B0CH68_LUTLO</name>
<comment type="similarity">
    <text evidence="1">Belongs to the peptidase S10 family.</text>
</comment>
<reference evidence="4" key="1">
    <citation type="submission" date="2012-05" db="EMBL/GenBank/DDBJ databases">
        <title>Whole Genome Assembly of Lutzomyia longipalpis.</title>
        <authorList>
            <person name="Richards S."/>
            <person name="Qu C."/>
            <person name="Dillon R."/>
            <person name="Worley K."/>
            <person name="Scherer S."/>
            <person name="Batterton M."/>
            <person name="Taylor A."/>
            <person name="Hawes A."/>
            <person name="Hernandez B."/>
            <person name="Kovar C."/>
            <person name="Mandapat C."/>
            <person name="Pham C."/>
            <person name="Qu C."/>
            <person name="Jing C."/>
            <person name="Bess C."/>
            <person name="Bandaranaike D."/>
            <person name="Ngo D."/>
            <person name="Ongeri F."/>
            <person name="Arias F."/>
            <person name="Lara F."/>
            <person name="Weissenberger G."/>
            <person name="Kamau G."/>
            <person name="Han H."/>
            <person name="Shen H."/>
            <person name="Dinh H."/>
            <person name="Khalil I."/>
            <person name="Jones J."/>
            <person name="Shafer J."/>
            <person name="Jayaseelan J."/>
            <person name="Quiroz J."/>
            <person name="Blankenburg K."/>
            <person name="Nguyen L."/>
            <person name="Jackson L."/>
            <person name="Francisco L."/>
            <person name="Tang L.-Y."/>
            <person name="Pu L.-L."/>
            <person name="Perales L."/>
            <person name="Lorensuhewa L."/>
            <person name="Munidasa M."/>
            <person name="Coyle M."/>
            <person name="Taylor M."/>
            <person name="Puazo M."/>
            <person name="Firestine M."/>
            <person name="Scheel M."/>
            <person name="Javaid M."/>
            <person name="Wang M."/>
            <person name="Li M."/>
            <person name="Tabassum N."/>
            <person name="Saada N."/>
            <person name="Osuji N."/>
            <person name="Aqrawi P."/>
            <person name="Fu Q."/>
            <person name="Thornton R."/>
            <person name="Raj R."/>
            <person name="Goodspeed R."/>
            <person name="Mata R."/>
            <person name="Najjar R."/>
            <person name="Gubbala S."/>
            <person name="Lee S."/>
            <person name="Denson S."/>
            <person name="Patil S."/>
            <person name="Macmil S."/>
            <person name="Qi S."/>
            <person name="Matskevitch T."/>
            <person name="Palculict T."/>
            <person name="Mathew T."/>
            <person name="Vee V."/>
            <person name="Velamala V."/>
            <person name="Korchina V."/>
            <person name="Cai W."/>
            <person name="Liu W."/>
            <person name="Dai W."/>
            <person name="Zou X."/>
            <person name="Zhu Y."/>
            <person name="Zhang Y."/>
            <person name="Wu Y.-Q."/>
            <person name="Xin Y."/>
            <person name="Nazarath L."/>
            <person name="Kovar C."/>
            <person name="Han Y."/>
            <person name="Muzny D."/>
            <person name="Gibbs R."/>
        </authorList>
    </citation>
    <scope>NUCLEOTIDE SEQUENCE [LARGE SCALE GENOMIC DNA]</scope>
    <source>
        <strain evidence="4">Jacobina</strain>
    </source>
</reference>
<reference evidence="3" key="3">
    <citation type="submission" date="2020-05" db="UniProtKB">
        <authorList>
            <consortium name="EnsemblMetazoa"/>
        </authorList>
    </citation>
    <scope>IDENTIFICATION</scope>
    <source>
        <strain evidence="3">Jacobina</strain>
    </source>
</reference>
<keyword evidence="4" id="KW-1185">Reference proteome</keyword>
<evidence type="ECO:0000313" key="2">
    <source>
        <dbReference type="EMBL" id="MBC1178928.1"/>
    </source>
</evidence>
<dbReference type="VEuPathDB" id="VectorBase:LLONM1_011520"/>
<dbReference type="SUPFAM" id="SSF53474">
    <property type="entry name" value="alpha/beta-Hydrolases"/>
    <property type="match status" value="1"/>
</dbReference>
<evidence type="ECO:0000313" key="3">
    <source>
        <dbReference type="EnsemblMetazoa" id="LLOJ003780-PA"/>
    </source>
</evidence>
<dbReference type="InterPro" id="IPR001563">
    <property type="entry name" value="Peptidase_S10"/>
</dbReference>
<dbReference type="EMBL" id="AJWK01012075">
    <property type="status" value="NOT_ANNOTATED_CDS"/>
    <property type="molecule type" value="Genomic_DNA"/>
</dbReference>
<dbReference type="VEuPathDB" id="VectorBase:LLOJ003780"/>
<dbReference type="Gene3D" id="3.40.50.1820">
    <property type="entry name" value="alpha/beta hydrolase"/>
    <property type="match status" value="1"/>
</dbReference>
<reference evidence="2" key="2">
    <citation type="journal article" date="2020" name="BMC">
        <title>Leishmania infection induces a limited differential gene expression in the sand fly midgut.</title>
        <authorList>
            <person name="Coutinho-Abreu I.V."/>
            <person name="Serafim T.D."/>
            <person name="Meneses C."/>
            <person name="Kamhawi S."/>
            <person name="Oliveira F."/>
            <person name="Valenzuela J.G."/>
        </authorList>
    </citation>
    <scope>NUCLEOTIDE SEQUENCE</scope>
    <source>
        <strain evidence="2">Jacobina</strain>
        <tissue evidence="2">Midgut</tissue>
    </source>
</reference>
<dbReference type="GO" id="GO:0006508">
    <property type="term" value="P:proteolysis"/>
    <property type="evidence" value="ECO:0007669"/>
    <property type="project" value="InterPro"/>
</dbReference>
<accession>A0A1B0CH68</accession>
<evidence type="ECO:0008006" key="5">
    <source>
        <dbReference type="Google" id="ProtNLM"/>
    </source>
</evidence>
<dbReference type="Pfam" id="PF00450">
    <property type="entry name" value="Peptidase_S10"/>
    <property type="match status" value="1"/>
</dbReference>
<proteinExistence type="inferred from homology"/>
<dbReference type="AlphaFoldDB" id="A0A1B0CH68"/>
<dbReference type="InterPro" id="IPR029058">
    <property type="entry name" value="AB_hydrolase_fold"/>
</dbReference>
<protein>
    <recommendedName>
        <fullName evidence="5">Serine carboxypeptidase</fullName>
    </recommendedName>
</protein>
<dbReference type="EMBL" id="GITU01010225">
    <property type="protein sequence ID" value="MBC1178928.1"/>
    <property type="molecule type" value="Transcribed_RNA"/>
</dbReference>